<proteinExistence type="predicted"/>
<dbReference type="EMBL" id="CAAALY010044381">
    <property type="protein sequence ID" value="VEL20025.1"/>
    <property type="molecule type" value="Genomic_DNA"/>
</dbReference>
<dbReference type="AlphaFoldDB" id="A0A3S5AGZ0"/>
<evidence type="ECO:0000313" key="1">
    <source>
        <dbReference type="EMBL" id="VEL20025.1"/>
    </source>
</evidence>
<protein>
    <submittedName>
        <fullName evidence="1">Uncharacterized protein</fullName>
    </submittedName>
</protein>
<evidence type="ECO:0000313" key="2">
    <source>
        <dbReference type="Proteomes" id="UP000784294"/>
    </source>
</evidence>
<sequence length="144" mass="16010">MCPSLKWSFFHATLSKTAPRIQFHQLAAELKYEIEQTLTKPGATTGGCVGASGGSFGSALPTISGQTGRPDRADPTQRYATMRSRVVDLTTDLEARLDEHITLLRRLDELHHLAIKVVPLHKVGLFNLLTFYTLIDCTICIHYK</sequence>
<keyword evidence="2" id="KW-1185">Reference proteome</keyword>
<accession>A0A3S5AGZ0</accession>
<organism evidence="1 2">
    <name type="scientific">Protopolystoma xenopodis</name>
    <dbReference type="NCBI Taxonomy" id="117903"/>
    <lineage>
        <taxon>Eukaryota</taxon>
        <taxon>Metazoa</taxon>
        <taxon>Spiralia</taxon>
        <taxon>Lophotrochozoa</taxon>
        <taxon>Platyhelminthes</taxon>
        <taxon>Monogenea</taxon>
        <taxon>Polyopisthocotylea</taxon>
        <taxon>Polystomatidea</taxon>
        <taxon>Polystomatidae</taxon>
        <taxon>Protopolystoma</taxon>
    </lineage>
</organism>
<comment type="caution">
    <text evidence="1">The sequence shown here is derived from an EMBL/GenBank/DDBJ whole genome shotgun (WGS) entry which is preliminary data.</text>
</comment>
<reference evidence="1" key="1">
    <citation type="submission" date="2018-11" db="EMBL/GenBank/DDBJ databases">
        <authorList>
            <consortium name="Pathogen Informatics"/>
        </authorList>
    </citation>
    <scope>NUCLEOTIDE SEQUENCE</scope>
</reference>
<name>A0A3S5AGZ0_9PLAT</name>
<gene>
    <name evidence="1" type="ORF">PXEA_LOCUS13465</name>
</gene>
<dbReference type="Proteomes" id="UP000784294">
    <property type="component" value="Unassembled WGS sequence"/>
</dbReference>